<comment type="caution">
    <text evidence="2">The sequence shown here is derived from an EMBL/GenBank/DDBJ whole genome shotgun (WGS) entry which is preliminary data.</text>
</comment>
<keyword evidence="3" id="KW-1185">Reference proteome</keyword>
<evidence type="ECO:0000259" key="1">
    <source>
        <dbReference type="Pfam" id="PF20235"/>
    </source>
</evidence>
<organism evidence="2 3">
    <name type="scientific">Ficus carica</name>
    <name type="common">Common fig</name>
    <dbReference type="NCBI Taxonomy" id="3494"/>
    <lineage>
        <taxon>Eukaryota</taxon>
        <taxon>Viridiplantae</taxon>
        <taxon>Streptophyta</taxon>
        <taxon>Embryophyta</taxon>
        <taxon>Tracheophyta</taxon>
        <taxon>Spermatophyta</taxon>
        <taxon>Magnoliopsida</taxon>
        <taxon>eudicotyledons</taxon>
        <taxon>Gunneridae</taxon>
        <taxon>Pentapetalae</taxon>
        <taxon>rosids</taxon>
        <taxon>fabids</taxon>
        <taxon>Rosales</taxon>
        <taxon>Moraceae</taxon>
        <taxon>Ficeae</taxon>
        <taxon>Ficus</taxon>
    </lineage>
</organism>
<dbReference type="Pfam" id="PF20235">
    <property type="entry name" value="PIR2-like_helical"/>
    <property type="match status" value="1"/>
</dbReference>
<name>A0AA88DTV0_FICCA</name>
<evidence type="ECO:0000313" key="3">
    <source>
        <dbReference type="Proteomes" id="UP001187192"/>
    </source>
</evidence>
<feature type="domain" description="PIR2-like helical" evidence="1">
    <location>
        <begin position="54"/>
        <end position="124"/>
    </location>
</feature>
<evidence type="ECO:0000313" key="2">
    <source>
        <dbReference type="EMBL" id="GMN61509.1"/>
    </source>
</evidence>
<accession>A0AA88DTV0</accession>
<gene>
    <name evidence="2" type="ORF">TIFTF001_030592</name>
</gene>
<reference evidence="2" key="1">
    <citation type="submission" date="2023-07" db="EMBL/GenBank/DDBJ databases">
        <title>draft genome sequence of fig (Ficus carica).</title>
        <authorList>
            <person name="Takahashi T."/>
            <person name="Nishimura K."/>
        </authorList>
    </citation>
    <scope>NUCLEOTIDE SEQUENCE</scope>
</reference>
<dbReference type="Proteomes" id="UP001187192">
    <property type="component" value="Unassembled WGS sequence"/>
</dbReference>
<dbReference type="InterPro" id="IPR046527">
    <property type="entry name" value="PIR2-like_helical"/>
</dbReference>
<sequence length="306" mass="34761">MSGSGRQKKGPEFGGTQETISMHGNMRLFLGLTPFPTTLMYCSDEELENMLLNKLDSIYSQAIDKLMWLGYPRDVVWNAILTSGYVFGDKDILTNIVQHSIDYIKTNESRRNGTDKDPPDAMRKLLMTNFDLGFVSTLMVLGKGSDGPCQTPAEEFEKHLGKSRISVMGFNLTPSEQERLKKDIAKFSVAFQTDMKASFEEIQAEKNLLPGKPSAEQFEWEDSCVDNLMLDGIGTLISDKESTSESVDKKTKMILLLVHDIKEMKDQAKERKEWAKMKVVEAAKRLYHNLLELKALRMEKRKQKTV</sequence>
<dbReference type="PANTHER" id="PTHR46405">
    <property type="entry name" value="OS05G0141500 PROTEIN"/>
    <property type="match status" value="1"/>
</dbReference>
<dbReference type="InterPro" id="IPR046934">
    <property type="entry name" value="PIR2-like"/>
</dbReference>
<dbReference type="AlphaFoldDB" id="A0AA88DTV0"/>
<dbReference type="PANTHER" id="PTHR46405:SF3">
    <property type="entry name" value="RING_U-BOX SUPERFAMILY PROTEIN"/>
    <property type="match status" value="1"/>
</dbReference>
<proteinExistence type="predicted"/>
<protein>
    <recommendedName>
        <fullName evidence="1">PIR2-like helical domain-containing protein</fullName>
    </recommendedName>
</protein>
<dbReference type="EMBL" id="BTGU01000113">
    <property type="protein sequence ID" value="GMN61509.1"/>
    <property type="molecule type" value="Genomic_DNA"/>
</dbReference>